<dbReference type="InterPro" id="IPR023214">
    <property type="entry name" value="HAD_sf"/>
</dbReference>
<dbReference type="InterPro" id="IPR036412">
    <property type="entry name" value="HAD-like_sf"/>
</dbReference>
<dbReference type="GO" id="GO:0016787">
    <property type="term" value="F:hydrolase activity"/>
    <property type="evidence" value="ECO:0007669"/>
    <property type="project" value="UniProtKB-KW"/>
</dbReference>
<evidence type="ECO:0000313" key="2">
    <source>
        <dbReference type="Proteomes" id="UP000297668"/>
    </source>
</evidence>
<dbReference type="InterPro" id="IPR023198">
    <property type="entry name" value="PGP-like_dom2"/>
</dbReference>
<dbReference type="SUPFAM" id="SSF56784">
    <property type="entry name" value="HAD-like"/>
    <property type="match status" value="1"/>
</dbReference>
<dbReference type="InterPro" id="IPR044999">
    <property type="entry name" value="CbbY-like"/>
</dbReference>
<proteinExistence type="predicted"/>
<comment type="caution">
    <text evidence="1">The sequence shown here is derived from an EMBL/GenBank/DDBJ whole genome shotgun (WGS) entry which is preliminary data.</text>
</comment>
<dbReference type="Pfam" id="PF00702">
    <property type="entry name" value="Hydrolase"/>
    <property type="match status" value="1"/>
</dbReference>
<dbReference type="AlphaFoldDB" id="A0A4Y9FDR7"/>
<dbReference type="InterPro" id="IPR006439">
    <property type="entry name" value="HAD-SF_hydro_IA"/>
</dbReference>
<dbReference type="Proteomes" id="UP000297668">
    <property type="component" value="Unassembled WGS sequence"/>
</dbReference>
<dbReference type="Gene3D" id="1.10.150.240">
    <property type="entry name" value="Putative phosphatase, domain 2"/>
    <property type="match status" value="1"/>
</dbReference>
<accession>A0A4Y9FDR7</accession>
<dbReference type="RefSeq" id="WP_135259613.1">
    <property type="nucleotide sequence ID" value="NZ_SJZF01000003.1"/>
</dbReference>
<dbReference type="PRINTS" id="PR00413">
    <property type="entry name" value="HADHALOGNASE"/>
</dbReference>
<keyword evidence="1" id="KW-0378">Hydrolase</keyword>
<reference evidence="1 2" key="1">
    <citation type="submission" date="2019-03" db="EMBL/GenBank/DDBJ databases">
        <title>Thermus tengchongensis species for the arsenic transformation mechanism.</title>
        <authorList>
            <person name="Yuan G.C."/>
        </authorList>
    </citation>
    <scope>NUCLEOTIDE SEQUENCE [LARGE SCALE GENOMIC DNA]</scope>
    <source>
        <strain evidence="1 2">15W</strain>
    </source>
</reference>
<dbReference type="EMBL" id="SJZF01000003">
    <property type="protein sequence ID" value="TFU27275.1"/>
    <property type="molecule type" value="Genomic_DNA"/>
</dbReference>
<evidence type="ECO:0000313" key="1">
    <source>
        <dbReference type="EMBL" id="TFU27275.1"/>
    </source>
</evidence>
<dbReference type="NCBIfam" id="TIGR01509">
    <property type="entry name" value="HAD-SF-IA-v3"/>
    <property type="match status" value="1"/>
</dbReference>
<name>A0A4Y9FDR7_9DEIN</name>
<dbReference type="PANTHER" id="PTHR42896:SF2">
    <property type="entry name" value="CBBY-LIKE PROTEIN"/>
    <property type="match status" value="1"/>
</dbReference>
<dbReference type="SFLD" id="SFLDS00003">
    <property type="entry name" value="Haloacid_Dehalogenase"/>
    <property type="match status" value="1"/>
</dbReference>
<organism evidence="1 2">
    <name type="scientific">Thermus tengchongensis</name>
    <dbReference type="NCBI Taxonomy" id="1214928"/>
    <lineage>
        <taxon>Bacteria</taxon>
        <taxon>Thermotogati</taxon>
        <taxon>Deinococcota</taxon>
        <taxon>Deinococci</taxon>
        <taxon>Thermales</taxon>
        <taxon>Thermaceae</taxon>
        <taxon>Thermus</taxon>
    </lineage>
</organism>
<dbReference type="SFLD" id="SFLDG01129">
    <property type="entry name" value="C1.5:_HAD__Beta-PGM__Phosphata"/>
    <property type="match status" value="1"/>
</dbReference>
<dbReference type="PANTHER" id="PTHR42896">
    <property type="entry name" value="XYLULOSE-1,5-BISPHOSPHATE (XUBP) PHOSPHATASE"/>
    <property type="match status" value="1"/>
</dbReference>
<dbReference type="Gene3D" id="3.40.50.1000">
    <property type="entry name" value="HAD superfamily/HAD-like"/>
    <property type="match status" value="1"/>
</dbReference>
<sequence length="251" mass="27737">MVGELRALLWDLDGTLAETEELHREAFNRAFDYLGLPLYWDQATYARLLWTPGGKERLKRALEETPGAPTLSWEEIGEVHRYKTDLYLQLLREEGIVLRPGVRRLLAEAREAGVALVLCTTTSPENAEAFLEGAGLRGWFSLVLAGDVVPRKKPDPSIYLLAQERLGLKPQEGVVVEDSRNGLLSAMGAGFPVLITPSLYALGQDYQEATALLPQLGEPGNPAAVLQGPRAGERVVVDLSYLEEVRGWWST</sequence>
<protein>
    <submittedName>
        <fullName evidence="1">HAD family hydrolase</fullName>
    </submittedName>
</protein>
<gene>
    <name evidence="1" type="ORF">E0687_02655</name>
</gene>